<gene>
    <name evidence="2" type="ORF">GCM10010507_29000</name>
</gene>
<keyword evidence="1" id="KW-1133">Transmembrane helix</keyword>
<evidence type="ECO:0000256" key="1">
    <source>
        <dbReference type="SAM" id="Phobius"/>
    </source>
</evidence>
<protein>
    <submittedName>
        <fullName evidence="2">Uncharacterized protein</fullName>
    </submittedName>
</protein>
<keyword evidence="1" id="KW-0472">Membrane</keyword>
<keyword evidence="1" id="KW-0812">Transmembrane</keyword>
<comment type="caution">
    <text evidence="2">The sequence shown here is derived from an EMBL/GenBank/DDBJ whole genome shotgun (WGS) entry which is preliminary data.</text>
</comment>
<reference evidence="2" key="1">
    <citation type="journal article" date="2014" name="Int. J. Syst. Evol. Microbiol.">
        <title>Complete genome sequence of Corynebacterium casei LMG S-19264T (=DSM 44701T), isolated from a smear-ripened cheese.</title>
        <authorList>
            <consortium name="US DOE Joint Genome Institute (JGI-PGF)"/>
            <person name="Walter F."/>
            <person name="Albersmeier A."/>
            <person name="Kalinowski J."/>
            <person name="Ruckert C."/>
        </authorList>
    </citation>
    <scope>NUCLEOTIDE SEQUENCE</scope>
    <source>
        <strain evidence="2">JCM 4633</strain>
    </source>
</reference>
<dbReference type="Proteomes" id="UP000646244">
    <property type="component" value="Unassembled WGS sequence"/>
</dbReference>
<name>A0A918WKH7_STRCJ</name>
<dbReference type="EMBL" id="BMVB01000008">
    <property type="protein sequence ID" value="GHC51282.1"/>
    <property type="molecule type" value="Genomic_DNA"/>
</dbReference>
<dbReference type="NCBIfam" id="NF041808">
    <property type="entry name" value="daptide_123"/>
    <property type="match status" value="1"/>
</dbReference>
<proteinExistence type="predicted"/>
<dbReference type="AlphaFoldDB" id="A0A918WKH7"/>
<sequence>MQEISLQETAAFEPALELGLQELEAMEAPGWWTVGAATVTSAAVGISISIAT</sequence>
<organism evidence="2 3">
    <name type="scientific">Streptomyces cinnamoneus</name>
    <name type="common">Streptoverticillium cinnamoneum</name>
    <dbReference type="NCBI Taxonomy" id="53446"/>
    <lineage>
        <taxon>Bacteria</taxon>
        <taxon>Bacillati</taxon>
        <taxon>Actinomycetota</taxon>
        <taxon>Actinomycetes</taxon>
        <taxon>Kitasatosporales</taxon>
        <taxon>Streptomycetaceae</taxon>
        <taxon>Streptomyces</taxon>
        <taxon>Streptomyces cinnamoneus group</taxon>
    </lineage>
</organism>
<reference evidence="2" key="2">
    <citation type="submission" date="2020-09" db="EMBL/GenBank/DDBJ databases">
        <authorList>
            <person name="Sun Q."/>
            <person name="Ohkuma M."/>
        </authorList>
    </citation>
    <scope>NUCLEOTIDE SEQUENCE</scope>
    <source>
        <strain evidence="2">JCM 4633</strain>
    </source>
</reference>
<accession>A0A918WKH7</accession>
<evidence type="ECO:0000313" key="3">
    <source>
        <dbReference type="Proteomes" id="UP000646244"/>
    </source>
</evidence>
<evidence type="ECO:0000313" key="2">
    <source>
        <dbReference type="EMBL" id="GHC51282.1"/>
    </source>
</evidence>
<dbReference type="RefSeq" id="WP_190110180.1">
    <property type="nucleotide sequence ID" value="NZ_BMVB01000008.1"/>
</dbReference>
<feature type="transmembrane region" description="Helical" evidence="1">
    <location>
        <begin position="30"/>
        <end position="51"/>
    </location>
</feature>